<dbReference type="EMBL" id="JAMSCK010000003">
    <property type="protein sequence ID" value="MCM8569687.1"/>
    <property type="molecule type" value="Genomic_DNA"/>
</dbReference>
<evidence type="ECO:0000313" key="2">
    <source>
        <dbReference type="Proteomes" id="UP001155077"/>
    </source>
</evidence>
<protein>
    <submittedName>
        <fullName evidence="1">Uncharacterized protein</fullName>
    </submittedName>
</protein>
<name>A0ABT0Z1U6_9FLAO</name>
<evidence type="ECO:0000313" key="1">
    <source>
        <dbReference type="EMBL" id="MCM8569687.1"/>
    </source>
</evidence>
<organism evidence="1 2">
    <name type="scientific">Gramella jeungdoensis</name>
    <dbReference type="NCBI Taxonomy" id="708091"/>
    <lineage>
        <taxon>Bacteria</taxon>
        <taxon>Pseudomonadati</taxon>
        <taxon>Bacteroidota</taxon>
        <taxon>Flavobacteriia</taxon>
        <taxon>Flavobacteriales</taxon>
        <taxon>Flavobacteriaceae</taxon>
        <taxon>Christiangramia</taxon>
    </lineage>
</organism>
<accession>A0ABT0Z1U6</accession>
<sequence length="272" mass="32565">MKSSEKHPFAFFDKYLEEDIYKDWRKFKKGLIDEQDIYKIDEENHIICTKDYDGINKYSFETEIKPKLIYQRRKTQQFIELNSQKLEERYNSDFYLRKIEQLEAQRAYKEFNFLEPIFSKIKETIKFFGKEENFEAKQESCFSFQVTGSTEEEKLNKLDKLYEMLVQDPPFIATSKDNFRKAFNSQNVDEGIKWLVKAKNKHTNKQSLFYLLESLISEGHIKDISSTHFNRSIYHVFRTTNGNRLKNIKQSKSNKTSVPERSTDIDIIISRL</sequence>
<comment type="caution">
    <text evidence="1">The sequence shown here is derived from an EMBL/GenBank/DDBJ whole genome shotgun (WGS) entry which is preliminary data.</text>
</comment>
<gene>
    <name evidence="1" type="ORF">NE848_09870</name>
</gene>
<dbReference type="Proteomes" id="UP001155077">
    <property type="component" value="Unassembled WGS sequence"/>
</dbReference>
<keyword evidence="2" id="KW-1185">Reference proteome</keyword>
<dbReference type="RefSeq" id="WP_252112990.1">
    <property type="nucleotide sequence ID" value="NZ_JAMSCK010000003.1"/>
</dbReference>
<proteinExistence type="predicted"/>
<reference evidence="1" key="1">
    <citation type="submission" date="2022-06" db="EMBL/GenBank/DDBJ databases">
        <title>Gramella sediminis sp. nov., isolated from deep-sea sediment of the Indian Ocean.</title>
        <authorList>
            <person name="Yang L."/>
        </authorList>
    </citation>
    <scope>NUCLEOTIDE SEQUENCE</scope>
    <source>
        <strain evidence="1">HMD3159</strain>
    </source>
</reference>